<reference evidence="1 2" key="1">
    <citation type="submission" date="2019-11" db="EMBL/GenBank/DDBJ databases">
        <title>Pedobacter sp. HMF7647 Genome sequencing and assembly.</title>
        <authorList>
            <person name="Kang H."/>
            <person name="Kim H."/>
            <person name="Joh K."/>
        </authorList>
    </citation>
    <scope>NUCLEOTIDE SEQUENCE [LARGE SCALE GENOMIC DNA]</scope>
    <source>
        <strain evidence="1 2">HMF7647</strain>
    </source>
</reference>
<protein>
    <submittedName>
        <fullName evidence="1">DUF2219 family protein</fullName>
    </submittedName>
</protein>
<comment type="caution">
    <text evidence="1">The sequence shown here is derived from an EMBL/GenBank/DDBJ whole genome shotgun (WGS) entry which is preliminary data.</text>
</comment>
<evidence type="ECO:0000313" key="1">
    <source>
        <dbReference type="EMBL" id="MXV51356.1"/>
    </source>
</evidence>
<evidence type="ECO:0000313" key="2">
    <source>
        <dbReference type="Proteomes" id="UP000466586"/>
    </source>
</evidence>
<dbReference type="AlphaFoldDB" id="A0A7K1Y9T3"/>
<dbReference type="Pfam" id="PF09982">
    <property type="entry name" value="LpxR"/>
    <property type="match status" value="1"/>
</dbReference>
<dbReference type="InterPro" id="IPR037107">
    <property type="entry name" value="Put_OMP_sf"/>
</dbReference>
<organism evidence="1 2">
    <name type="scientific">Hufsiella arboris</name>
    <dbReference type="NCBI Taxonomy" id="2695275"/>
    <lineage>
        <taxon>Bacteria</taxon>
        <taxon>Pseudomonadati</taxon>
        <taxon>Bacteroidota</taxon>
        <taxon>Sphingobacteriia</taxon>
        <taxon>Sphingobacteriales</taxon>
        <taxon>Sphingobacteriaceae</taxon>
        <taxon>Hufsiella</taxon>
    </lineage>
</organism>
<gene>
    <name evidence="1" type="ORF">GS399_10280</name>
</gene>
<proteinExistence type="predicted"/>
<dbReference type="EMBL" id="WVHT01000004">
    <property type="protein sequence ID" value="MXV51356.1"/>
    <property type="molecule type" value="Genomic_DNA"/>
</dbReference>
<dbReference type="Proteomes" id="UP000466586">
    <property type="component" value="Unassembled WGS sequence"/>
</dbReference>
<dbReference type="RefSeq" id="WP_160844532.1">
    <property type="nucleotide sequence ID" value="NZ_WVHT01000004.1"/>
</dbReference>
<accession>A0A7K1Y9T3</accession>
<dbReference type="Gene3D" id="2.40.128.140">
    <property type="entry name" value="Outer membrane protein"/>
    <property type="match status" value="1"/>
</dbReference>
<sequence>MVTFFSLTCFSQDRTFKNEIGFKSDNDSYLAQGSDRYYTNGLFFYFRHAADSSAYSGNNVKKIWEIEVGQKMFNAQSGYIPDPVYVDRSITAYLYAGFGFTWFLQNDHVLKASLQTGVIGPSALGEQAQKLIHSIAGFYEPNSWQYQLNNEFEVNSSVTYTGLIARSNGGSTDISFNGRANLGTTFTGAGISLLMRAGAINSLSQSASMHARITRKSENVKREFFFYLKPALNLVVYDGTVSGGLYVKDKGPITFDSKPFVFSTELGGVYAKNHWVVGLSAIFHTKEIESSARAHQWGSASVSYLFN</sequence>
<name>A0A7K1Y9T3_9SPHI</name>
<dbReference type="InterPro" id="IPR018707">
    <property type="entry name" value="LpxR"/>
</dbReference>
<keyword evidence="2" id="KW-1185">Reference proteome</keyword>